<keyword evidence="2" id="KW-0812">Transmembrane</keyword>
<comment type="caution">
    <text evidence="4">The sequence shown here is derived from an EMBL/GenBank/DDBJ whole genome shotgun (WGS) entry which is preliminary data.</text>
</comment>
<name>A0AAV5WC57_9BILA</name>
<organism evidence="4 5">
    <name type="scientific">Pristionchus fissidentatus</name>
    <dbReference type="NCBI Taxonomy" id="1538716"/>
    <lineage>
        <taxon>Eukaryota</taxon>
        <taxon>Metazoa</taxon>
        <taxon>Ecdysozoa</taxon>
        <taxon>Nematoda</taxon>
        <taxon>Chromadorea</taxon>
        <taxon>Rhabditida</taxon>
        <taxon>Rhabditina</taxon>
        <taxon>Diplogasteromorpha</taxon>
        <taxon>Diplogasteroidea</taxon>
        <taxon>Neodiplogasteridae</taxon>
        <taxon>Pristionchus</taxon>
    </lineage>
</organism>
<sequence>GSLAATIPMMFALDRLPKKFILLACGALSTVATSLVPLMESHGFYYFLVARILQGIAFCVTFPMAGAVTAEWASLKEHGIFLAFLTGFSQLANIYLMPVSG</sequence>
<proteinExistence type="predicted"/>
<protein>
    <recommendedName>
        <fullName evidence="3">Major facilitator superfamily (MFS) profile domain-containing protein</fullName>
    </recommendedName>
</protein>
<feature type="non-terminal residue" evidence="4">
    <location>
        <position position="101"/>
    </location>
</feature>
<feature type="domain" description="Major facilitator superfamily (MFS) profile" evidence="3">
    <location>
        <begin position="1"/>
        <end position="101"/>
    </location>
</feature>
<reference evidence="4" key="1">
    <citation type="submission" date="2023-10" db="EMBL/GenBank/DDBJ databases">
        <title>Genome assembly of Pristionchus species.</title>
        <authorList>
            <person name="Yoshida K."/>
            <person name="Sommer R.J."/>
        </authorList>
    </citation>
    <scope>NUCLEOTIDE SEQUENCE</scope>
    <source>
        <strain evidence="4">RS5133</strain>
    </source>
</reference>
<gene>
    <name evidence="4" type="ORF">PFISCL1PPCAC_20734</name>
</gene>
<dbReference type="EMBL" id="BTSY01000005">
    <property type="protein sequence ID" value="GMT29437.1"/>
    <property type="molecule type" value="Genomic_DNA"/>
</dbReference>
<accession>A0AAV5WC57</accession>
<evidence type="ECO:0000313" key="5">
    <source>
        <dbReference type="Proteomes" id="UP001432322"/>
    </source>
</evidence>
<evidence type="ECO:0000256" key="2">
    <source>
        <dbReference type="SAM" id="Phobius"/>
    </source>
</evidence>
<feature type="non-terminal residue" evidence="4">
    <location>
        <position position="1"/>
    </location>
</feature>
<evidence type="ECO:0000313" key="4">
    <source>
        <dbReference type="EMBL" id="GMT29437.1"/>
    </source>
</evidence>
<dbReference type="Pfam" id="PF07690">
    <property type="entry name" value="MFS_1"/>
    <property type="match status" value="1"/>
</dbReference>
<evidence type="ECO:0000256" key="1">
    <source>
        <dbReference type="ARBA" id="ARBA00004141"/>
    </source>
</evidence>
<dbReference type="GO" id="GO:0016020">
    <property type="term" value="C:membrane"/>
    <property type="evidence" value="ECO:0007669"/>
    <property type="project" value="UniProtKB-SubCell"/>
</dbReference>
<feature type="transmembrane region" description="Helical" evidence="2">
    <location>
        <begin position="44"/>
        <end position="68"/>
    </location>
</feature>
<dbReference type="PANTHER" id="PTHR45757">
    <property type="entry name" value="PROTEIN CBG23364-RELATED"/>
    <property type="match status" value="1"/>
</dbReference>
<keyword evidence="5" id="KW-1185">Reference proteome</keyword>
<keyword evidence="2" id="KW-0472">Membrane</keyword>
<dbReference type="SUPFAM" id="SSF103473">
    <property type="entry name" value="MFS general substrate transporter"/>
    <property type="match status" value="1"/>
</dbReference>
<dbReference type="GO" id="GO:0022857">
    <property type="term" value="F:transmembrane transporter activity"/>
    <property type="evidence" value="ECO:0007669"/>
    <property type="project" value="InterPro"/>
</dbReference>
<feature type="transmembrane region" description="Helical" evidence="2">
    <location>
        <begin position="20"/>
        <end position="38"/>
    </location>
</feature>
<dbReference type="Proteomes" id="UP001432322">
    <property type="component" value="Unassembled WGS sequence"/>
</dbReference>
<dbReference type="Gene3D" id="1.20.1250.20">
    <property type="entry name" value="MFS general substrate transporter like domains"/>
    <property type="match status" value="1"/>
</dbReference>
<dbReference type="PANTHER" id="PTHR45757:SF3">
    <property type="entry name" value="MFS DOMAIN-CONTAINING PROTEIN"/>
    <property type="match status" value="1"/>
</dbReference>
<dbReference type="PROSITE" id="PS50850">
    <property type="entry name" value="MFS"/>
    <property type="match status" value="1"/>
</dbReference>
<feature type="transmembrane region" description="Helical" evidence="2">
    <location>
        <begin position="80"/>
        <end position="98"/>
    </location>
</feature>
<comment type="subcellular location">
    <subcellularLocation>
        <location evidence="1">Membrane</location>
        <topology evidence="1">Multi-pass membrane protein</topology>
    </subcellularLocation>
</comment>
<dbReference type="AlphaFoldDB" id="A0AAV5WC57"/>
<dbReference type="InterPro" id="IPR020846">
    <property type="entry name" value="MFS_dom"/>
</dbReference>
<evidence type="ECO:0000259" key="3">
    <source>
        <dbReference type="PROSITE" id="PS50850"/>
    </source>
</evidence>
<keyword evidence="2" id="KW-1133">Transmembrane helix</keyword>
<dbReference type="InterPro" id="IPR036259">
    <property type="entry name" value="MFS_trans_sf"/>
</dbReference>
<dbReference type="InterPro" id="IPR011701">
    <property type="entry name" value="MFS"/>
</dbReference>